<evidence type="ECO:0000313" key="4">
    <source>
        <dbReference type="Proteomes" id="UP000677803"/>
    </source>
</evidence>
<sequence>MEITALGFLWLLSAFPLTTQELVRLKVKPTLSALCGKEVSLHCNTSSSQRGLLITHMEWSQDKTPLCSVNSEEKLTTYKRHSPSDFHCKYTDGSLSLVFKEVLPPESGISKPYRCKLHSNQGVPHEYTRVELQECCGPVESIVGSDGPSCTFNRVYPDGDVHWFHSFHNLSDGSVRHNTAKSVDKQGWVTIRSWLTIDDSLDWRNSVVPYNCSLKSTVSDRYIASTLVQKPEHDGGKGYKICSQGNINIFLSFLFFSLFH</sequence>
<dbReference type="EMBL" id="CAJRST010017779">
    <property type="protein sequence ID" value="CAG5947734.1"/>
    <property type="molecule type" value="Genomic_DNA"/>
</dbReference>
<proteinExistence type="predicted"/>
<evidence type="ECO:0000313" key="3">
    <source>
        <dbReference type="EMBL" id="CAG5947734.1"/>
    </source>
</evidence>
<keyword evidence="1" id="KW-0732">Signal</keyword>
<dbReference type="OrthoDB" id="8535511at2759"/>
<dbReference type="AlphaFoldDB" id="A0A8S4B8Z4"/>
<dbReference type="Proteomes" id="UP000677803">
    <property type="component" value="Unassembled WGS sequence"/>
</dbReference>
<organism evidence="3 4">
    <name type="scientific">Menidia menidia</name>
    <name type="common">Atlantic silverside</name>
    <dbReference type="NCBI Taxonomy" id="238744"/>
    <lineage>
        <taxon>Eukaryota</taxon>
        <taxon>Metazoa</taxon>
        <taxon>Chordata</taxon>
        <taxon>Craniata</taxon>
        <taxon>Vertebrata</taxon>
        <taxon>Euteleostomi</taxon>
        <taxon>Actinopterygii</taxon>
        <taxon>Neopterygii</taxon>
        <taxon>Teleostei</taxon>
        <taxon>Neoteleostei</taxon>
        <taxon>Acanthomorphata</taxon>
        <taxon>Ovalentaria</taxon>
        <taxon>Atherinomorphae</taxon>
        <taxon>Atheriniformes</taxon>
        <taxon>Atherinopsidae</taxon>
        <taxon>Menidiinae</taxon>
        <taxon>Menidia</taxon>
    </lineage>
</organism>
<comment type="caution">
    <text evidence="3">The sequence shown here is derived from an EMBL/GenBank/DDBJ whole genome shotgun (WGS) entry which is preliminary data.</text>
</comment>
<reference evidence="3" key="1">
    <citation type="submission" date="2021-05" db="EMBL/GenBank/DDBJ databases">
        <authorList>
            <person name="Tigano A."/>
        </authorList>
    </citation>
    <scope>NUCLEOTIDE SEQUENCE</scope>
</reference>
<evidence type="ECO:0000256" key="1">
    <source>
        <dbReference type="SAM" id="SignalP"/>
    </source>
</evidence>
<dbReference type="InterPro" id="IPR007110">
    <property type="entry name" value="Ig-like_dom"/>
</dbReference>
<dbReference type="InterPro" id="IPR013783">
    <property type="entry name" value="Ig-like_fold"/>
</dbReference>
<dbReference type="SUPFAM" id="SSF48726">
    <property type="entry name" value="Immunoglobulin"/>
    <property type="match status" value="1"/>
</dbReference>
<gene>
    <name evidence="3" type="ORF">MMEN_LOCUS14233</name>
</gene>
<dbReference type="Gene3D" id="2.60.40.10">
    <property type="entry name" value="Immunoglobulins"/>
    <property type="match status" value="1"/>
</dbReference>
<dbReference type="PROSITE" id="PS50835">
    <property type="entry name" value="IG_LIKE"/>
    <property type="match status" value="1"/>
</dbReference>
<keyword evidence="4" id="KW-1185">Reference proteome</keyword>
<feature type="signal peptide" evidence="1">
    <location>
        <begin position="1"/>
        <end position="20"/>
    </location>
</feature>
<name>A0A8S4B8Z4_9TELE</name>
<protein>
    <submittedName>
        <fullName evidence="3">(Atlantic silverside) hypothetical protein</fullName>
    </submittedName>
</protein>
<accession>A0A8S4B8Z4</accession>
<dbReference type="InterPro" id="IPR036179">
    <property type="entry name" value="Ig-like_dom_sf"/>
</dbReference>
<feature type="domain" description="Ig-like" evidence="2">
    <location>
        <begin position="16"/>
        <end position="131"/>
    </location>
</feature>
<feature type="chain" id="PRO_5035767504" evidence="1">
    <location>
        <begin position="21"/>
        <end position="260"/>
    </location>
</feature>
<evidence type="ECO:0000259" key="2">
    <source>
        <dbReference type="PROSITE" id="PS50835"/>
    </source>
</evidence>